<proteinExistence type="predicted"/>
<feature type="region of interest" description="Disordered" evidence="1">
    <location>
        <begin position="112"/>
        <end position="163"/>
    </location>
</feature>
<evidence type="ECO:0000313" key="2">
    <source>
        <dbReference type="EMBL" id="GBF34322.1"/>
    </source>
</evidence>
<evidence type="ECO:0000313" key="3">
    <source>
        <dbReference type="Proteomes" id="UP000239549"/>
    </source>
</evidence>
<dbReference type="AlphaFoldDB" id="A0A2L2XDW8"/>
<reference evidence="3" key="1">
    <citation type="submission" date="2018-02" db="EMBL/GenBank/DDBJ databases">
        <title>Genome sequence of Desulfocucumis palustris strain NAW-5.</title>
        <authorList>
            <person name="Watanabe M."/>
            <person name="Kojima H."/>
            <person name="Fukui M."/>
        </authorList>
    </citation>
    <scope>NUCLEOTIDE SEQUENCE [LARGE SCALE GENOMIC DNA]</scope>
    <source>
        <strain evidence="3">NAW-5</strain>
    </source>
</reference>
<sequence length="163" mass="18443">MNKEYNNVVVVEGEQEKNSNEATISNFENLVTKLKPKQELISESSIQEIQEVARRNCAADLPADFIAGLLREYPPERIKEKIELIGAGAGQIRNLPGLLLAALRDNYVNIPGKPALKEKGENNNNVSRAGPKKEYRDINWQPADQKEKSSKNRRDLLDELYVR</sequence>
<dbReference type="EMBL" id="BFAV01000136">
    <property type="protein sequence ID" value="GBF34322.1"/>
    <property type="molecule type" value="Genomic_DNA"/>
</dbReference>
<name>A0A2L2XDW8_9FIRM</name>
<organism evidence="2 3">
    <name type="scientific">Desulfocucumis palustris</name>
    <dbReference type="NCBI Taxonomy" id="1898651"/>
    <lineage>
        <taxon>Bacteria</taxon>
        <taxon>Bacillati</taxon>
        <taxon>Bacillota</taxon>
        <taxon>Clostridia</taxon>
        <taxon>Eubacteriales</taxon>
        <taxon>Desulfocucumaceae</taxon>
        <taxon>Desulfocucumis</taxon>
    </lineage>
</organism>
<dbReference type="Proteomes" id="UP000239549">
    <property type="component" value="Unassembled WGS sequence"/>
</dbReference>
<protein>
    <submittedName>
        <fullName evidence="2">Uncharacterized protein</fullName>
    </submittedName>
</protein>
<evidence type="ECO:0000256" key="1">
    <source>
        <dbReference type="SAM" id="MobiDB-lite"/>
    </source>
</evidence>
<comment type="caution">
    <text evidence="2">The sequence shown here is derived from an EMBL/GenBank/DDBJ whole genome shotgun (WGS) entry which is preliminary data.</text>
</comment>
<keyword evidence="3" id="KW-1185">Reference proteome</keyword>
<feature type="compositionally biased region" description="Basic and acidic residues" evidence="1">
    <location>
        <begin position="144"/>
        <end position="163"/>
    </location>
</feature>
<accession>A0A2L2XDW8</accession>
<gene>
    <name evidence="2" type="ORF">DCCM_3434</name>
</gene>